<dbReference type="RefSeq" id="XP_037219620.1">
    <property type="nucleotide sequence ID" value="XM_037363976.1"/>
</dbReference>
<proteinExistence type="predicted"/>
<dbReference type="AlphaFoldDB" id="A0A8H6SMK7"/>
<dbReference type="GeneID" id="59346492"/>
<gene>
    <name evidence="1" type="ORF">MIND_00727500</name>
</gene>
<sequence length="273" mass="31170">MLVAHRVKEWIEPLLYRTLAFNPDTVIRGMVACWDVDRFLQTAAHKPPEFFAKAVRNVLFSRIDESKIIEVLTLCPNIEKLSLLLVGEFGEPLDSLAAVFNPLSPSQIFCATQDLVQMTRDFEYCVPAFAFLTHLEVLGGYEQDDDEGPEEAQEFLMTLPQLTHLCFSGGMILHEDICRNLLEALPIRIQTFVWSAQESHDLPAELLDDVRFVVIYPPDSTDADWQRGCLNGRNFWTAADEWVALRRAGTVQHCFSYLQNGEEREGEEEDDDE</sequence>
<dbReference type="EMBL" id="JACAZF010000006">
    <property type="protein sequence ID" value="KAF7301620.1"/>
    <property type="molecule type" value="Genomic_DNA"/>
</dbReference>
<dbReference type="Proteomes" id="UP000636479">
    <property type="component" value="Unassembled WGS sequence"/>
</dbReference>
<evidence type="ECO:0000313" key="1">
    <source>
        <dbReference type="EMBL" id="KAF7301620.1"/>
    </source>
</evidence>
<evidence type="ECO:0000313" key="2">
    <source>
        <dbReference type="Proteomes" id="UP000636479"/>
    </source>
</evidence>
<reference evidence="1" key="1">
    <citation type="submission" date="2020-05" db="EMBL/GenBank/DDBJ databases">
        <title>Mycena genomes resolve the evolution of fungal bioluminescence.</title>
        <authorList>
            <person name="Tsai I.J."/>
        </authorList>
    </citation>
    <scope>NUCLEOTIDE SEQUENCE</scope>
    <source>
        <strain evidence="1">171206Taipei</strain>
    </source>
</reference>
<comment type="caution">
    <text evidence="1">The sequence shown here is derived from an EMBL/GenBank/DDBJ whole genome shotgun (WGS) entry which is preliminary data.</text>
</comment>
<name>A0A8H6SMK7_9AGAR</name>
<organism evidence="1 2">
    <name type="scientific">Mycena indigotica</name>
    <dbReference type="NCBI Taxonomy" id="2126181"/>
    <lineage>
        <taxon>Eukaryota</taxon>
        <taxon>Fungi</taxon>
        <taxon>Dikarya</taxon>
        <taxon>Basidiomycota</taxon>
        <taxon>Agaricomycotina</taxon>
        <taxon>Agaricomycetes</taxon>
        <taxon>Agaricomycetidae</taxon>
        <taxon>Agaricales</taxon>
        <taxon>Marasmiineae</taxon>
        <taxon>Mycenaceae</taxon>
        <taxon>Mycena</taxon>
    </lineage>
</organism>
<protein>
    <submittedName>
        <fullName evidence="1">Uncharacterized protein</fullName>
    </submittedName>
</protein>
<accession>A0A8H6SMK7</accession>
<keyword evidence="2" id="KW-1185">Reference proteome</keyword>
<dbReference type="OrthoDB" id="3145912at2759"/>